<name>A0A936F394_9BACT</name>
<dbReference type="InterPro" id="IPR023459">
    <property type="entry name" value="Tscrpt_elong_fac_GreA/B_fam"/>
</dbReference>
<dbReference type="EMBL" id="JADKCH010000016">
    <property type="protein sequence ID" value="MBK8573329.1"/>
    <property type="molecule type" value="Genomic_DNA"/>
</dbReference>
<dbReference type="GO" id="GO:0070063">
    <property type="term" value="F:RNA polymerase binding"/>
    <property type="evidence" value="ECO:0007669"/>
    <property type="project" value="InterPro"/>
</dbReference>
<dbReference type="GO" id="GO:0006354">
    <property type="term" value="P:DNA-templated transcription elongation"/>
    <property type="evidence" value="ECO:0007669"/>
    <property type="project" value="TreeGrafter"/>
</dbReference>
<proteinExistence type="predicted"/>
<comment type="caution">
    <text evidence="3">The sequence shown here is derived from an EMBL/GenBank/DDBJ whole genome shotgun (WGS) entry which is preliminary data.</text>
</comment>
<keyword evidence="3" id="KW-0648">Protein biosynthesis</keyword>
<keyword evidence="3" id="KW-0251">Elongation factor</keyword>
<dbReference type="Gene3D" id="3.10.50.30">
    <property type="entry name" value="Transcription elongation factor, GreA/GreB, C-terminal domain"/>
    <property type="match status" value="1"/>
</dbReference>
<dbReference type="InterPro" id="IPR036953">
    <property type="entry name" value="GreA/GreB_C_sf"/>
</dbReference>
<reference evidence="3 4" key="1">
    <citation type="submission" date="2020-10" db="EMBL/GenBank/DDBJ databases">
        <title>Connecting structure to function with the recovery of over 1000 high-quality activated sludge metagenome-assembled genomes encoding full-length rRNA genes using long-read sequencing.</title>
        <authorList>
            <person name="Singleton C.M."/>
            <person name="Petriglieri F."/>
            <person name="Kristensen J.M."/>
            <person name="Kirkegaard R.H."/>
            <person name="Michaelsen T.Y."/>
            <person name="Andersen M.H."/>
            <person name="Karst S.M."/>
            <person name="Dueholm M.S."/>
            <person name="Nielsen P.H."/>
            <person name="Albertsen M."/>
        </authorList>
    </citation>
    <scope>NUCLEOTIDE SEQUENCE [LARGE SCALE GENOMIC DNA]</scope>
    <source>
        <strain evidence="3">OdNE_18-Q3-R46-58_MAXAC.008</strain>
    </source>
</reference>
<dbReference type="InterPro" id="IPR018151">
    <property type="entry name" value="TF_GreA/GreB_CS"/>
</dbReference>
<evidence type="ECO:0000259" key="2">
    <source>
        <dbReference type="Pfam" id="PF01272"/>
    </source>
</evidence>
<dbReference type="Proteomes" id="UP000709959">
    <property type="component" value="Unassembled WGS sequence"/>
</dbReference>
<dbReference type="Pfam" id="PF01272">
    <property type="entry name" value="GreA_GreB"/>
    <property type="match status" value="1"/>
</dbReference>
<evidence type="ECO:0000313" key="4">
    <source>
        <dbReference type="Proteomes" id="UP000709959"/>
    </source>
</evidence>
<dbReference type="PIRSF" id="PIRSF006092">
    <property type="entry name" value="GreA_GreB"/>
    <property type="match status" value="1"/>
</dbReference>
<evidence type="ECO:0000256" key="1">
    <source>
        <dbReference type="SAM" id="MobiDB-lite"/>
    </source>
</evidence>
<protein>
    <submittedName>
        <fullName evidence="3">GreA/GreB family elongation factor</fullName>
    </submittedName>
</protein>
<feature type="compositionally biased region" description="Basic and acidic residues" evidence="1">
    <location>
        <begin position="1"/>
        <end position="20"/>
    </location>
</feature>
<dbReference type="GO" id="GO:0003677">
    <property type="term" value="F:DNA binding"/>
    <property type="evidence" value="ECO:0007669"/>
    <property type="project" value="InterPro"/>
</dbReference>
<dbReference type="InterPro" id="IPR001437">
    <property type="entry name" value="Tscrpt_elong_fac_GreA/B_C"/>
</dbReference>
<accession>A0A936F394</accession>
<dbReference type="PANTHER" id="PTHR30437:SF6">
    <property type="entry name" value="TRANSCRIPTION ELONGATION FACTOR GREB"/>
    <property type="match status" value="1"/>
</dbReference>
<dbReference type="GO" id="GO:0032784">
    <property type="term" value="P:regulation of DNA-templated transcription elongation"/>
    <property type="evidence" value="ECO:0007669"/>
    <property type="project" value="InterPro"/>
</dbReference>
<dbReference type="PROSITE" id="PS00830">
    <property type="entry name" value="GREAB_2"/>
    <property type="match status" value="1"/>
</dbReference>
<organism evidence="3 4">
    <name type="scientific">Candidatus Geothrix odensensis</name>
    <dbReference type="NCBI Taxonomy" id="2954440"/>
    <lineage>
        <taxon>Bacteria</taxon>
        <taxon>Pseudomonadati</taxon>
        <taxon>Acidobacteriota</taxon>
        <taxon>Holophagae</taxon>
        <taxon>Holophagales</taxon>
        <taxon>Holophagaceae</taxon>
        <taxon>Geothrix</taxon>
    </lineage>
</organism>
<gene>
    <name evidence="3" type="ORF">IPN91_11975</name>
</gene>
<dbReference type="FunFam" id="3.10.50.30:FF:000001">
    <property type="entry name" value="Transcription elongation factor GreA"/>
    <property type="match status" value="1"/>
</dbReference>
<dbReference type="SUPFAM" id="SSF54534">
    <property type="entry name" value="FKBP-like"/>
    <property type="match status" value="1"/>
</dbReference>
<feature type="domain" description="Transcription elongation factor GreA/GreB C-terminal" evidence="2">
    <location>
        <begin position="92"/>
        <end position="163"/>
    </location>
</feature>
<feature type="region of interest" description="Disordered" evidence="1">
    <location>
        <begin position="1"/>
        <end position="33"/>
    </location>
</feature>
<evidence type="ECO:0000313" key="3">
    <source>
        <dbReference type="EMBL" id="MBK8573329.1"/>
    </source>
</evidence>
<dbReference type="PANTHER" id="PTHR30437">
    <property type="entry name" value="TRANSCRIPTION ELONGATION FACTOR GREA"/>
    <property type="match status" value="1"/>
</dbReference>
<dbReference type="AlphaFoldDB" id="A0A936F394"/>
<dbReference type="GO" id="GO:0003746">
    <property type="term" value="F:translation elongation factor activity"/>
    <property type="evidence" value="ECO:0007669"/>
    <property type="project" value="UniProtKB-KW"/>
</dbReference>
<sequence length="169" mass="18697">MNRAFVKDPDDAGRPEEVPERPQSPHPNYVTPGGLKQLEAMAEGLSAHHDRLREAGKLADPRELATVQRDLRWVEGRLQRAIRVDPAAQALDRVGFGMTVEVRDEGGRIETYRIVGEDEADAAQGKVSWVSPLAEALLHAQPGDEVIWRRPAGRMRLEVLAIWPGAATN</sequence>